<gene>
    <name evidence="2" type="ORF">BTJ66_08750</name>
</gene>
<dbReference type="EMBL" id="MRZN01000013">
    <property type="protein sequence ID" value="PHK49394.1"/>
    <property type="molecule type" value="Genomic_DNA"/>
</dbReference>
<evidence type="ECO:0000256" key="1">
    <source>
        <dbReference type="SAM" id="Phobius"/>
    </source>
</evidence>
<keyword evidence="1" id="KW-0812">Transmembrane</keyword>
<keyword evidence="1" id="KW-1133">Transmembrane helix</keyword>
<feature type="transmembrane region" description="Helical" evidence="1">
    <location>
        <begin position="63"/>
        <end position="82"/>
    </location>
</feature>
<evidence type="ECO:0008006" key="4">
    <source>
        <dbReference type="Google" id="ProtNLM"/>
    </source>
</evidence>
<dbReference type="Proteomes" id="UP000223828">
    <property type="component" value="Unassembled WGS sequence"/>
</dbReference>
<feature type="transmembrane region" description="Helical" evidence="1">
    <location>
        <begin position="39"/>
        <end position="56"/>
    </location>
</feature>
<evidence type="ECO:0000313" key="2">
    <source>
        <dbReference type="EMBL" id="PHK49394.1"/>
    </source>
</evidence>
<proteinExistence type="predicted"/>
<evidence type="ECO:0000313" key="3">
    <source>
        <dbReference type="Proteomes" id="UP000223828"/>
    </source>
</evidence>
<keyword evidence="1" id="KW-0472">Membrane</keyword>
<name>A0A2C6WNL3_9STAP</name>
<organism evidence="2 3">
    <name type="scientific">Staphylococcus edaphicus</name>
    <dbReference type="NCBI Taxonomy" id="1955013"/>
    <lineage>
        <taxon>Bacteria</taxon>
        <taxon>Bacillati</taxon>
        <taxon>Bacillota</taxon>
        <taxon>Bacilli</taxon>
        <taxon>Bacillales</taxon>
        <taxon>Staphylococcaceae</taxon>
        <taxon>Staphylococcus</taxon>
    </lineage>
</organism>
<accession>A0A2C6WNL3</accession>
<comment type="caution">
    <text evidence="2">The sequence shown here is derived from an EMBL/GenBank/DDBJ whole genome shotgun (WGS) entry which is preliminary data.</text>
</comment>
<dbReference type="AlphaFoldDB" id="A0A2C6WNL3"/>
<protein>
    <recommendedName>
        <fullName evidence="4">DUF3953 domain-containing protein</fullName>
    </recommendedName>
</protein>
<feature type="transmembrane region" description="Helical" evidence="1">
    <location>
        <begin position="12"/>
        <end position="33"/>
    </location>
</feature>
<reference evidence="3" key="1">
    <citation type="submission" date="2017-10" db="EMBL/GenBank/DDBJ databases">
        <title>Staphylococcus edaphicus sp. nov., isolated in Antarctica, harbouring mecC gene and genomic islands essential in adaptation to extreme environment.</title>
        <authorList>
            <person name="Pantucek R."/>
            <person name="Sedlacek I."/>
            <person name="Indrakova A."/>
            <person name="Vrbovska V."/>
            <person name="Maslanova I."/>
            <person name="Kovarovic V."/>
            <person name="Svec P."/>
            <person name="Kralova S."/>
            <person name="Kristofova L."/>
            <person name="Keklakova J."/>
            <person name="Petras P."/>
            <person name="Doskar J."/>
        </authorList>
    </citation>
    <scope>NUCLEOTIDE SEQUENCE [LARGE SCALE GENOMIC DNA]</scope>
    <source>
        <strain evidence="3">CCM 5085</strain>
    </source>
</reference>
<sequence>MEQKRTLNNFEKLLLVISLILFVINLLIVFNVIYVQKCISSILLFFIMFILSYTYFKKQNKLAGYIFIVIAFEFLITFLILLI</sequence>